<dbReference type="AlphaFoldDB" id="H0ULH5"/>
<accession>H0ULH5</accession>
<comment type="subcellular location">
    <subcellularLocation>
        <location evidence="6">Cytoplasm</location>
    </subcellularLocation>
</comment>
<dbReference type="GO" id="GO:0005524">
    <property type="term" value="F:ATP binding"/>
    <property type="evidence" value="ECO:0007669"/>
    <property type="project" value="UniProtKB-UniRule"/>
</dbReference>
<keyword evidence="6" id="KW-0227">DNA damage</keyword>
<keyword evidence="4 6" id="KW-0067">ATP-binding</keyword>
<organism evidence="8 9">
    <name type="scientific">Jonquetella anthropi DSM 22815</name>
    <dbReference type="NCBI Taxonomy" id="885272"/>
    <lineage>
        <taxon>Bacteria</taxon>
        <taxon>Thermotogati</taxon>
        <taxon>Synergistota</taxon>
        <taxon>Synergistia</taxon>
        <taxon>Synergistales</taxon>
        <taxon>Dethiosulfovibrionaceae</taxon>
        <taxon>Jonquetella</taxon>
    </lineage>
</organism>
<evidence type="ECO:0000256" key="6">
    <source>
        <dbReference type="HAMAP-Rule" id="MF_00365"/>
    </source>
</evidence>
<protein>
    <recommendedName>
        <fullName evidence="6">DNA replication and repair protein RecF</fullName>
    </recommendedName>
</protein>
<dbReference type="GO" id="GO:0016887">
    <property type="term" value="F:ATP hydrolysis activity"/>
    <property type="evidence" value="ECO:0007669"/>
    <property type="project" value="InterPro"/>
</dbReference>
<evidence type="ECO:0000313" key="9">
    <source>
        <dbReference type="Proteomes" id="UP000003806"/>
    </source>
</evidence>
<dbReference type="Proteomes" id="UP000003806">
    <property type="component" value="Chromosome"/>
</dbReference>
<dbReference type="NCBIfam" id="TIGR00611">
    <property type="entry name" value="recf"/>
    <property type="match status" value="1"/>
</dbReference>
<feature type="binding site" evidence="6">
    <location>
        <begin position="30"/>
        <end position="37"/>
    </location>
    <ligand>
        <name>ATP</name>
        <dbReference type="ChEBI" id="CHEBI:30616"/>
    </ligand>
</feature>
<dbReference type="InterPro" id="IPR042174">
    <property type="entry name" value="RecF_2"/>
</dbReference>
<dbReference type="InterPro" id="IPR001238">
    <property type="entry name" value="DNA-binding_RecF"/>
</dbReference>
<dbReference type="GO" id="GO:0005737">
    <property type="term" value="C:cytoplasm"/>
    <property type="evidence" value="ECO:0007669"/>
    <property type="project" value="UniProtKB-SubCell"/>
</dbReference>
<evidence type="ECO:0000256" key="5">
    <source>
        <dbReference type="ARBA" id="ARBA00023125"/>
    </source>
</evidence>
<evidence type="ECO:0000256" key="1">
    <source>
        <dbReference type="ARBA" id="ARBA00022490"/>
    </source>
</evidence>
<dbReference type="HAMAP" id="MF_00365">
    <property type="entry name" value="RecF"/>
    <property type="match status" value="1"/>
</dbReference>
<keyword evidence="5 6" id="KW-0238">DNA-binding</keyword>
<dbReference type="InterPro" id="IPR003593">
    <property type="entry name" value="AAA+_ATPase"/>
</dbReference>
<dbReference type="InterPro" id="IPR027417">
    <property type="entry name" value="P-loop_NTPase"/>
</dbReference>
<sequence length="351" mass="38624">MRVVGLRTRRFRNLAAQKVSFSSEMNLITGENGSGKTNFLEALNCLCGWGPFSAGRWSELTCWEENGAFELVGSFDGESGGTVQVLCASRPSLRLDGDRATWTDVRLFAPCLSFLPAHMALIEGGPVVRRRFLDVGTALLYPLYARRLSDWRRLVRHKRYLLRLGKPGDVADRIMKPLAGWLWLKREEFVGALQRELDAQADLLSCPVQIGLQRGGGGACFDPEEDFAAGLERLGPAERKSGLPLVGPHRDDLTLTVSERRAIDYFSRGQRRRAALALILAAGGAVKSQLGRSPILLIDEVASELDELGRQKVVQALGQSGCQVFAATAEPQSLDWPGDRFVMRQGSAEKL</sequence>
<evidence type="ECO:0000256" key="3">
    <source>
        <dbReference type="ARBA" id="ARBA00022741"/>
    </source>
</evidence>
<dbReference type="OrthoDB" id="9803889at2"/>
<keyword evidence="6" id="KW-0234">DNA repair</keyword>
<dbReference type="InterPro" id="IPR018078">
    <property type="entry name" value="DNA-binding_RecF_CS"/>
</dbReference>
<name>H0ULH5_9BACT</name>
<dbReference type="SMART" id="SM00382">
    <property type="entry name" value="AAA"/>
    <property type="match status" value="1"/>
</dbReference>
<dbReference type="EMBL" id="CM001376">
    <property type="protein sequence ID" value="EHM12440.1"/>
    <property type="molecule type" value="Genomic_DNA"/>
</dbReference>
<proteinExistence type="inferred from homology"/>
<dbReference type="Pfam" id="PF13476">
    <property type="entry name" value="AAA_23"/>
    <property type="match status" value="1"/>
</dbReference>
<comment type="function">
    <text evidence="6">The RecF protein is involved in DNA metabolism; it is required for DNA replication and normal SOS inducibility. RecF binds preferentially to single-stranded, linear DNA. It also seems to bind ATP.</text>
</comment>
<dbReference type="Gene3D" id="1.20.1050.90">
    <property type="entry name" value="RecF/RecN/SMC, N-terminal domain"/>
    <property type="match status" value="1"/>
</dbReference>
<evidence type="ECO:0000256" key="2">
    <source>
        <dbReference type="ARBA" id="ARBA00022705"/>
    </source>
</evidence>
<dbReference type="InterPro" id="IPR038729">
    <property type="entry name" value="Rad50/SbcC_AAA"/>
</dbReference>
<evidence type="ECO:0000259" key="7">
    <source>
        <dbReference type="SMART" id="SM00382"/>
    </source>
</evidence>
<keyword evidence="2 6" id="KW-0235">DNA replication</keyword>
<dbReference type="HOGENOM" id="CLU_040267_0_0_0"/>
<keyword evidence="9" id="KW-1185">Reference proteome</keyword>
<gene>
    <name evidence="6" type="primary">recF</name>
    <name evidence="8" type="ORF">JonanDRAFT_0003</name>
</gene>
<dbReference type="PROSITE" id="PS00617">
    <property type="entry name" value="RECF_1"/>
    <property type="match status" value="1"/>
</dbReference>
<feature type="domain" description="AAA+ ATPase" evidence="7">
    <location>
        <begin position="22"/>
        <end position="347"/>
    </location>
</feature>
<dbReference type="SUPFAM" id="SSF52540">
    <property type="entry name" value="P-loop containing nucleoside triphosphate hydrolases"/>
    <property type="match status" value="1"/>
</dbReference>
<dbReference type="GO" id="GO:0003697">
    <property type="term" value="F:single-stranded DNA binding"/>
    <property type="evidence" value="ECO:0007669"/>
    <property type="project" value="UniProtKB-UniRule"/>
</dbReference>
<dbReference type="PANTHER" id="PTHR32182:SF0">
    <property type="entry name" value="DNA REPLICATION AND REPAIR PROTEIN RECF"/>
    <property type="match status" value="1"/>
</dbReference>
<reference evidence="8 9" key="1">
    <citation type="submission" date="2011-11" db="EMBL/GenBank/DDBJ databases">
        <title>The Noncontiguous Finished genome of Jonquetella anthropi DSM 22815.</title>
        <authorList>
            <consortium name="US DOE Joint Genome Institute (JGI-PGF)"/>
            <person name="Lucas S."/>
            <person name="Copeland A."/>
            <person name="Lapidus A."/>
            <person name="Glavina del Rio T."/>
            <person name="Dalin E."/>
            <person name="Tice H."/>
            <person name="Bruce D."/>
            <person name="Goodwin L."/>
            <person name="Pitluck S."/>
            <person name="Peters L."/>
            <person name="Mikhailova N."/>
            <person name="Held B."/>
            <person name="Kyrpides N."/>
            <person name="Mavromatis K."/>
            <person name="Ivanova N."/>
            <person name="Markowitz V."/>
            <person name="Cheng J.-F."/>
            <person name="Hugenholtz P."/>
            <person name="Woyke T."/>
            <person name="Wu D."/>
            <person name="Gronow S."/>
            <person name="Wellnitz S."/>
            <person name="Brambilla E."/>
            <person name="Klenk H.-P."/>
            <person name="Eisen J.A."/>
        </authorList>
    </citation>
    <scope>NUCLEOTIDE SEQUENCE [LARGE SCALE GENOMIC DNA]</scope>
    <source>
        <strain evidence="8 9">DSM 22815</strain>
    </source>
</reference>
<dbReference type="GO" id="GO:0000731">
    <property type="term" value="P:DNA synthesis involved in DNA repair"/>
    <property type="evidence" value="ECO:0007669"/>
    <property type="project" value="TreeGrafter"/>
</dbReference>
<dbReference type="PANTHER" id="PTHR32182">
    <property type="entry name" value="DNA REPLICATION AND REPAIR PROTEIN RECF"/>
    <property type="match status" value="1"/>
</dbReference>
<dbReference type="GO" id="GO:0009432">
    <property type="term" value="P:SOS response"/>
    <property type="evidence" value="ECO:0007669"/>
    <property type="project" value="UniProtKB-UniRule"/>
</dbReference>
<comment type="similarity">
    <text evidence="6">Belongs to the RecF family.</text>
</comment>
<dbReference type="RefSeq" id="WP_008522247.1">
    <property type="nucleotide sequence ID" value="NZ_CM001376.1"/>
</dbReference>
<evidence type="ECO:0000313" key="8">
    <source>
        <dbReference type="EMBL" id="EHM12440.1"/>
    </source>
</evidence>
<dbReference type="GO" id="GO:0006302">
    <property type="term" value="P:double-strand break repair"/>
    <property type="evidence" value="ECO:0007669"/>
    <property type="project" value="InterPro"/>
</dbReference>
<dbReference type="GO" id="GO:0006260">
    <property type="term" value="P:DNA replication"/>
    <property type="evidence" value="ECO:0007669"/>
    <property type="project" value="UniProtKB-UniRule"/>
</dbReference>
<evidence type="ECO:0000256" key="4">
    <source>
        <dbReference type="ARBA" id="ARBA00022840"/>
    </source>
</evidence>
<dbReference type="Gene3D" id="3.40.50.300">
    <property type="entry name" value="P-loop containing nucleotide triphosphate hydrolases"/>
    <property type="match status" value="1"/>
</dbReference>
<keyword evidence="6" id="KW-0742">SOS response</keyword>
<dbReference type="STRING" id="885272.JonanDRAFT_0003"/>
<keyword evidence="3 6" id="KW-0547">Nucleotide-binding</keyword>
<keyword evidence="1 6" id="KW-0963">Cytoplasm</keyword>
<dbReference type="eggNOG" id="COG1195">
    <property type="taxonomic scope" value="Bacteria"/>
</dbReference>